<dbReference type="InterPro" id="IPR032812">
    <property type="entry name" value="SbsA_Ig"/>
</dbReference>
<dbReference type="Proteomes" id="UP000262954">
    <property type="component" value="Unassembled WGS sequence"/>
</dbReference>
<dbReference type="Pfam" id="PF13540">
    <property type="entry name" value="RCC1_2"/>
    <property type="match status" value="1"/>
</dbReference>
<dbReference type="PROSITE" id="PS50012">
    <property type="entry name" value="RCC1_3"/>
    <property type="match status" value="1"/>
</dbReference>
<feature type="domain" description="BIG2" evidence="2">
    <location>
        <begin position="116"/>
        <end position="190"/>
    </location>
</feature>
<sequence length="426" mass="45920">MSRMKKFFTLFLIFVLFPAIQVMAGGTYHLKVGDSQRVSFTPHDGILTHTIRWVSYSPYIAVSEYIGTTATIKVLAPIGVSRVIVRCEYEYIQYIGNFPRYFSAAEDFTIYVDPSDPTNITLQSSLTLNVGDFATLTPTLYPAGAETELSWSSSNSSVASVSASGKVFGGEAGSANITVRTSNGLSATCRVTVRNPVLSLRINPAAGLLEKGSSVTLTAGSNNADIYYTLDGSVPTRNSLVYSSPIPIDRNVTLKAIAYCDGYTQSRVVTADYTITSLKTIGCYPENNAENVGRNAIPSITFNSEISESDKWNDIKLKNGSTVIPGEKIISGNTLYFVPDEPLEYNKSYTFALPADAVKTGLNEPNFSYSSSFTMFMGGVLDVLSVSAGFSYTMAIETDGSLWAWGGNSSGQLGDGTKVDKLSPVK</sequence>
<dbReference type="SUPFAM" id="SSF50985">
    <property type="entry name" value="RCC1/BLIP-II"/>
    <property type="match status" value="1"/>
</dbReference>
<protein>
    <recommendedName>
        <fullName evidence="2">BIG2 domain-containing protein</fullName>
    </recommendedName>
</protein>
<gene>
    <name evidence="3" type="ORF">DDY73_09540</name>
</gene>
<evidence type="ECO:0000313" key="4">
    <source>
        <dbReference type="Proteomes" id="UP000262954"/>
    </source>
</evidence>
<dbReference type="Gene3D" id="2.130.10.30">
    <property type="entry name" value="Regulator of chromosome condensation 1/beta-lactamase-inhibitor protein II"/>
    <property type="match status" value="1"/>
</dbReference>
<comment type="caution">
    <text evidence="3">The sequence shown here is derived from an EMBL/GenBank/DDBJ whole genome shotgun (WGS) entry which is preliminary data.</text>
</comment>
<name>A0A354M3Z4_9BACT</name>
<organism evidence="3 4">
    <name type="scientific">Coprobacter fastidiosus</name>
    <dbReference type="NCBI Taxonomy" id="1099853"/>
    <lineage>
        <taxon>Bacteria</taxon>
        <taxon>Pseudomonadati</taxon>
        <taxon>Bacteroidota</taxon>
        <taxon>Bacteroidia</taxon>
        <taxon>Bacteroidales</taxon>
        <taxon>Barnesiellaceae</taxon>
        <taxon>Coprobacter</taxon>
    </lineage>
</organism>
<dbReference type="InterPro" id="IPR008964">
    <property type="entry name" value="Invasin/intimin_cell_adhesion"/>
</dbReference>
<dbReference type="InterPro" id="IPR003343">
    <property type="entry name" value="Big_2"/>
</dbReference>
<dbReference type="InterPro" id="IPR000408">
    <property type="entry name" value="Reg_chr_condens"/>
</dbReference>
<dbReference type="Gene3D" id="2.60.40.1080">
    <property type="match status" value="1"/>
</dbReference>
<feature type="non-terminal residue" evidence="3">
    <location>
        <position position="426"/>
    </location>
</feature>
<dbReference type="Pfam" id="PF13205">
    <property type="entry name" value="Big_5"/>
    <property type="match status" value="1"/>
</dbReference>
<dbReference type="InterPro" id="IPR059177">
    <property type="entry name" value="GH29D-like_dom"/>
</dbReference>
<keyword evidence="1" id="KW-0732">Signal</keyword>
<dbReference type="AlphaFoldDB" id="A0A354M3Z4"/>
<proteinExistence type="predicted"/>
<evidence type="ECO:0000259" key="2">
    <source>
        <dbReference type="SMART" id="SM00635"/>
    </source>
</evidence>
<evidence type="ECO:0000313" key="3">
    <source>
        <dbReference type="EMBL" id="HBJ09233.1"/>
    </source>
</evidence>
<dbReference type="SUPFAM" id="SSF49373">
    <property type="entry name" value="Invasin/intimin cell-adhesion fragments"/>
    <property type="match status" value="1"/>
</dbReference>
<dbReference type="Pfam" id="PF13290">
    <property type="entry name" value="CHB_HEX_C_1"/>
    <property type="match status" value="1"/>
</dbReference>
<dbReference type="SMART" id="SM00635">
    <property type="entry name" value="BID_2"/>
    <property type="match status" value="1"/>
</dbReference>
<dbReference type="Pfam" id="PF02368">
    <property type="entry name" value="Big_2"/>
    <property type="match status" value="1"/>
</dbReference>
<dbReference type="InterPro" id="IPR009091">
    <property type="entry name" value="RCC1/BLIP-II"/>
</dbReference>
<evidence type="ECO:0000256" key="1">
    <source>
        <dbReference type="ARBA" id="ARBA00022729"/>
    </source>
</evidence>
<accession>A0A354M3Z4</accession>
<dbReference type="EMBL" id="DNWC01000125">
    <property type="protein sequence ID" value="HBJ09233.1"/>
    <property type="molecule type" value="Genomic_DNA"/>
</dbReference>
<reference evidence="3 4" key="1">
    <citation type="journal article" date="2018" name="Nat. Biotechnol.">
        <title>A standardized bacterial taxonomy based on genome phylogeny substantially revises the tree of life.</title>
        <authorList>
            <person name="Parks D.H."/>
            <person name="Chuvochina M."/>
            <person name="Waite D.W."/>
            <person name="Rinke C."/>
            <person name="Skarshewski A."/>
            <person name="Chaumeil P.A."/>
            <person name="Hugenholtz P."/>
        </authorList>
    </citation>
    <scope>NUCLEOTIDE SEQUENCE [LARGE SCALE GENOMIC DNA]</scope>
    <source>
        <strain evidence="3">UBA11482</strain>
    </source>
</reference>